<dbReference type="CDD" id="cd01335">
    <property type="entry name" value="Radical_SAM"/>
    <property type="match status" value="1"/>
</dbReference>
<evidence type="ECO:0000313" key="16">
    <source>
        <dbReference type="EMBL" id="SUQ24890.1"/>
    </source>
</evidence>
<dbReference type="PROSITE" id="PS51918">
    <property type="entry name" value="RADICAL_SAM"/>
    <property type="match status" value="1"/>
</dbReference>
<dbReference type="Pfam" id="PF04055">
    <property type="entry name" value="Radical_SAM"/>
    <property type="match status" value="1"/>
</dbReference>
<accession>A0A380S7W2</accession>
<dbReference type="EMBL" id="UHJL01000003">
    <property type="protein sequence ID" value="SUQ24890.1"/>
    <property type="molecule type" value="Genomic_DNA"/>
</dbReference>
<comment type="pathway">
    <text evidence="3">Cofactor biosynthesis; Fe-Mo cofactor biosynthesis.</text>
</comment>
<dbReference type="Proteomes" id="UP000255423">
    <property type="component" value="Unassembled WGS sequence"/>
</dbReference>
<evidence type="ECO:0000259" key="15">
    <source>
        <dbReference type="PROSITE" id="PS51918"/>
    </source>
</evidence>
<dbReference type="InterPro" id="IPR013785">
    <property type="entry name" value="Aldolase_TIM"/>
</dbReference>
<dbReference type="SFLD" id="SFLDG01067">
    <property type="entry name" value="SPASM/twitch_domain_containing"/>
    <property type="match status" value="1"/>
</dbReference>
<keyword evidence="6" id="KW-0004">4Fe-4S</keyword>
<keyword evidence="8" id="KW-0479">Metal-binding</keyword>
<keyword evidence="11" id="KW-0535">Nitrogen fixation</keyword>
<dbReference type="SFLD" id="SFLDS00029">
    <property type="entry name" value="Radical_SAM"/>
    <property type="match status" value="1"/>
</dbReference>
<comment type="function">
    <text evidence="2">Involved in the biosynthesis of the iron-molybdenum cofactor (FeMo-co or M-cluster) found in the dinitrogenase enzyme of the nitrogenase complex in nitrogen-fixing microorganisms. NifB catalyzes the crucial step of radical SAM-dependent carbide insertion that occurs concomitant with the insertion of a 9th sulfur and the rearrangement/coupling of two [4Fe-4S] clusters into a [8Fe-9S-C] cluster, the precursor to the M-cluster.</text>
</comment>
<evidence type="ECO:0000256" key="8">
    <source>
        <dbReference type="ARBA" id="ARBA00022723"/>
    </source>
</evidence>
<comment type="similarity">
    <text evidence="4">Belongs to the radical SAM superfamily. NifB family.</text>
</comment>
<dbReference type="SMART" id="SM00729">
    <property type="entry name" value="Elp3"/>
    <property type="match status" value="1"/>
</dbReference>
<dbReference type="SUPFAM" id="SSF102114">
    <property type="entry name" value="Radical SAM enzymes"/>
    <property type="match status" value="1"/>
</dbReference>
<evidence type="ECO:0000256" key="14">
    <source>
        <dbReference type="ARBA" id="ARBA00032102"/>
    </source>
</evidence>
<dbReference type="Gene3D" id="3.20.20.70">
    <property type="entry name" value="Aldolase class I"/>
    <property type="match status" value="1"/>
</dbReference>
<dbReference type="RefSeq" id="WP_109573247.1">
    <property type="nucleotide sequence ID" value="NZ_UHJL01000003.1"/>
</dbReference>
<proteinExistence type="inferred from homology"/>
<dbReference type="PANTHER" id="PTHR43787">
    <property type="entry name" value="FEMO COFACTOR BIOSYNTHESIS PROTEIN NIFB-RELATED"/>
    <property type="match status" value="1"/>
</dbReference>
<keyword evidence="9" id="KW-0408">Iron</keyword>
<evidence type="ECO:0000256" key="11">
    <source>
        <dbReference type="ARBA" id="ARBA00023231"/>
    </source>
</evidence>
<evidence type="ECO:0000256" key="4">
    <source>
        <dbReference type="ARBA" id="ARBA00006804"/>
    </source>
</evidence>
<dbReference type="InterPro" id="IPR007197">
    <property type="entry name" value="rSAM"/>
</dbReference>
<feature type="domain" description="Radical SAM core" evidence="15">
    <location>
        <begin position="19"/>
        <end position="260"/>
    </location>
</feature>
<evidence type="ECO:0000256" key="3">
    <source>
        <dbReference type="ARBA" id="ARBA00005155"/>
    </source>
</evidence>
<keyword evidence="7" id="KW-0949">S-adenosyl-L-methionine</keyword>
<keyword evidence="12" id="KW-0456">Lyase</keyword>
<dbReference type="GO" id="GO:0016829">
    <property type="term" value="F:lyase activity"/>
    <property type="evidence" value="ECO:0007669"/>
    <property type="project" value="UniProtKB-KW"/>
</dbReference>
<name>A0A380S7W2_FIBSU</name>
<comment type="cofactor">
    <cofactor evidence="1">
        <name>[4Fe-4S] cluster</name>
        <dbReference type="ChEBI" id="CHEBI:49883"/>
    </cofactor>
</comment>
<keyword evidence="10" id="KW-0411">Iron-sulfur</keyword>
<evidence type="ECO:0000256" key="10">
    <source>
        <dbReference type="ARBA" id="ARBA00023014"/>
    </source>
</evidence>
<dbReference type="InterPro" id="IPR058240">
    <property type="entry name" value="rSAM_sf"/>
</dbReference>
<evidence type="ECO:0000256" key="13">
    <source>
        <dbReference type="ARBA" id="ARBA00030926"/>
    </source>
</evidence>
<protein>
    <recommendedName>
        <fullName evidence="5">FeMo cofactor biosynthesis protein NifB</fullName>
    </recommendedName>
    <alternativeName>
        <fullName evidence="14">Nitrogenase cofactor maturase NifB</fullName>
    </alternativeName>
    <alternativeName>
        <fullName evidence="13">Radical SAM assemblase NifB</fullName>
    </alternativeName>
</protein>
<evidence type="ECO:0000256" key="5">
    <source>
        <dbReference type="ARBA" id="ARBA00021702"/>
    </source>
</evidence>
<dbReference type="UniPathway" id="UPA00782"/>
<dbReference type="AlphaFoldDB" id="A0A380S7W2"/>
<dbReference type="PANTHER" id="PTHR43787:SF13">
    <property type="entry name" value="FEMO COFACTOR BIOSYNTHESIS PROTEIN NIFB"/>
    <property type="match status" value="1"/>
</dbReference>
<dbReference type="GO" id="GO:0051539">
    <property type="term" value="F:4 iron, 4 sulfur cluster binding"/>
    <property type="evidence" value="ECO:0007669"/>
    <property type="project" value="UniProtKB-KW"/>
</dbReference>
<evidence type="ECO:0000313" key="17">
    <source>
        <dbReference type="Proteomes" id="UP000255423"/>
    </source>
</evidence>
<evidence type="ECO:0000256" key="2">
    <source>
        <dbReference type="ARBA" id="ARBA00003522"/>
    </source>
</evidence>
<reference evidence="16 17" key="1">
    <citation type="submission" date="2017-08" db="EMBL/GenBank/DDBJ databases">
        <authorList>
            <person name="de Groot N.N."/>
        </authorList>
    </citation>
    <scope>NUCLEOTIDE SEQUENCE [LARGE SCALE GENOMIC DNA]</scope>
    <source>
        <strain evidence="16 17">HM2</strain>
    </source>
</reference>
<evidence type="ECO:0000256" key="1">
    <source>
        <dbReference type="ARBA" id="ARBA00001966"/>
    </source>
</evidence>
<dbReference type="GO" id="GO:0046872">
    <property type="term" value="F:metal ion binding"/>
    <property type="evidence" value="ECO:0007669"/>
    <property type="project" value="UniProtKB-KW"/>
</dbReference>
<evidence type="ECO:0000256" key="7">
    <source>
        <dbReference type="ARBA" id="ARBA00022691"/>
    </source>
</evidence>
<evidence type="ECO:0000256" key="6">
    <source>
        <dbReference type="ARBA" id="ARBA00022485"/>
    </source>
</evidence>
<sequence>MAIDQETVFREHPCFGACKNRKGRIHLPVAPGCNIECRFCDRRINEDAQVPGNTSKVIKPEEACGYIRKALEFVPDLTTVGIAGPGDTLATPFALDTFRLVKKEFPNLIRCMSTNGLLLNDKADEVIDVGIDTLTVTVNAVDPEIEAMINARIFYHGKTYTGVDAAEILIHNQLEGIRKVAKSGTLVKVNTVLCPGINDNHIEDVAATVREAGAIIYNIIPLIPQNGFKDLPAPTPKGLAIAQEQAGVFINVFKHCAHCRADAVGVPGVYDVGSQIYMDRIRVKETFSHG</sequence>
<gene>
    <name evidence="16" type="ORF">SAMN05661053_2304</name>
</gene>
<dbReference type="InterPro" id="IPR006638">
    <property type="entry name" value="Elp3/MiaA/NifB-like_rSAM"/>
</dbReference>
<evidence type="ECO:0000256" key="9">
    <source>
        <dbReference type="ARBA" id="ARBA00023004"/>
    </source>
</evidence>
<evidence type="ECO:0000256" key="12">
    <source>
        <dbReference type="ARBA" id="ARBA00023239"/>
    </source>
</evidence>
<organism evidence="16 17">
    <name type="scientific">Fibrobacter succinogenes</name>
    <name type="common">Bacteroides succinogenes</name>
    <dbReference type="NCBI Taxonomy" id="833"/>
    <lineage>
        <taxon>Bacteria</taxon>
        <taxon>Pseudomonadati</taxon>
        <taxon>Fibrobacterota</taxon>
        <taxon>Fibrobacteria</taxon>
        <taxon>Fibrobacterales</taxon>
        <taxon>Fibrobacteraceae</taxon>
        <taxon>Fibrobacter</taxon>
    </lineage>
</organism>